<feature type="compositionally biased region" description="Low complexity" evidence="1">
    <location>
        <begin position="163"/>
        <end position="177"/>
    </location>
</feature>
<evidence type="ECO:0000313" key="4">
    <source>
        <dbReference type="EMBL" id="TDZ54614.1"/>
    </source>
</evidence>
<comment type="caution">
    <text evidence="4">The sequence shown here is derived from an EMBL/GenBank/DDBJ whole genome shotgun (WGS) entry which is preliminary data.</text>
</comment>
<keyword evidence="2" id="KW-0472">Membrane</keyword>
<feature type="chain" id="PRO_5020254302" evidence="3">
    <location>
        <begin position="19"/>
        <end position="320"/>
    </location>
</feature>
<evidence type="ECO:0000313" key="5">
    <source>
        <dbReference type="Proteomes" id="UP000295703"/>
    </source>
</evidence>
<dbReference type="EMBL" id="RYZW01000056">
    <property type="protein sequence ID" value="TDZ54614.1"/>
    <property type="molecule type" value="Genomic_DNA"/>
</dbReference>
<dbReference type="STRING" id="5466.A0A4R8RG76"/>
<dbReference type="Proteomes" id="UP000295703">
    <property type="component" value="Unassembled WGS sequence"/>
</dbReference>
<feature type="signal peptide" evidence="3">
    <location>
        <begin position="1"/>
        <end position="18"/>
    </location>
</feature>
<proteinExistence type="predicted"/>
<feature type="transmembrane region" description="Helical" evidence="2">
    <location>
        <begin position="204"/>
        <end position="228"/>
    </location>
</feature>
<accession>A0A4R8RG76</accession>
<feature type="region of interest" description="Disordered" evidence="1">
    <location>
        <begin position="123"/>
        <end position="200"/>
    </location>
</feature>
<feature type="compositionally biased region" description="Low complexity" evidence="1">
    <location>
        <begin position="139"/>
        <end position="150"/>
    </location>
</feature>
<keyword evidence="5" id="KW-1185">Reference proteome</keyword>
<feature type="compositionally biased region" description="Polar residues" evidence="1">
    <location>
        <begin position="123"/>
        <end position="138"/>
    </location>
</feature>
<keyword evidence="2" id="KW-1133">Transmembrane helix</keyword>
<name>A0A4R8RG76_COLTR</name>
<evidence type="ECO:0000256" key="2">
    <source>
        <dbReference type="SAM" id="Phobius"/>
    </source>
</evidence>
<feature type="compositionally biased region" description="Polar residues" evidence="1">
    <location>
        <begin position="182"/>
        <end position="200"/>
    </location>
</feature>
<evidence type="ECO:0000256" key="1">
    <source>
        <dbReference type="SAM" id="MobiDB-lite"/>
    </source>
</evidence>
<gene>
    <name evidence="4" type="ORF">CTRI78_v006151</name>
</gene>
<organism evidence="4 5">
    <name type="scientific">Colletotrichum trifolii</name>
    <dbReference type="NCBI Taxonomy" id="5466"/>
    <lineage>
        <taxon>Eukaryota</taxon>
        <taxon>Fungi</taxon>
        <taxon>Dikarya</taxon>
        <taxon>Ascomycota</taxon>
        <taxon>Pezizomycotina</taxon>
        <taxon>Sordariomycetes</taxon>
        <taxon>Hypocreomycetidae</taxon>
        <taxon>Glomerellales</taxon>
        <taxon>Glomerellaceae</taxon>
        <taxon>Colletotrichum</taxon>
        <taxon>Colletotrichum orbiculare species complex</taxon>
    </lineage>
</organism>
<dbReference type="AlphaFoldDB" id="A0A4R8RG76"/>
<sequence>MHIANLLLGLPILGQVLAANRFLRPPSPGPMEDFRDNPVYTLGDTVDLRWETTFAAVDVMLWQQQPRGSSKMVFGKLKTNSRATGMMWKVSYAGLTPNHDPDASSVYFLQMFESGSSLGNETSHYFNISEPKTTSSRSGKTATTKHAGTTPSVVETLSTAIPSSSTVMGESSSSTMTATPVMESSASTATPEPVTQNQESSGGAIAGAAVGATLGTLAVVGIIGFFLWRRAKKKKIKSVVDKGKGIAVYESDAELRAQDKEIQVWKLELPADVDGQYGAGSLEFRHELSAESAWDGKSQRTRKSRATSVGVGLFRLSTLR</sequence>
<reference evidence="4 5" key="1">
    <citation type="submission" date="2018-12" db="EMBL/GenBank/DDBJ databases">
        <title>Genome sequence and assembly of Colletotrichum trifolii.</title>
        <authorList>
            <person name="Gan P."/>
            <person name="Shirasu K."/>
        </authorList>
    </citation>
    <scope>NUCLEOTIDE SEQUENCE [LARGE SCALE GENOMIC DNA]</scope>
    <source>
        <strain evidence="4 5">543-2</strain>
    </source>
</reference>
<keyword evidence="2" id="KW-0812">Transmembrane</keyword>
<feature type="compositionally biased region" description="Polar residues" evidence="1">
    <location>
        <begin position="151"/>
        <end position="162"/>
    </location>
</feature>
<keyword evidence="3" id="KW-0732">Signal</keyword>
<evidence type="ECO:0000256" key="3">
    <source>
        <dbReference type="SAM" id="SignalP"/>
    </source>
</evidence>
<protein>
    <submittedName>
        <fullName evidence="4">Uncharacterized protein</fullName>
    </submittedName>
</protein>